<protein>
    <recommendedName>
        <fullName evidence="4">Lysoplasmalogenase</fullName>
    </recommendedName>
</protein>
<comment type="caution">
    <text evidence="2">The sequence shown here is derived from an EMBL/GenBank/DDBJ whole genome shotgun (WGS) entry which is preliminary data.</text>
</comment>
<keyword evidence="3" id="KW-1185">Reference proteome</keyword>
<proteinExistence type="predicted"/>
<sequence length="218" mass="25630">MIFVSYVLIFIQLFIRIYFVYKLSKFKLSAWYIYLLNPLIDILYILIASSLKNMPYDYVTLMLLNSLPDIFMACFGYIMFKKHLDDYPKKLVLFSNDGVWLILTLVVFATLYILYSLFLHFVPVYEVNWDFDIYQLFWMIALYSGLVIVARGYFLGLLVLGVYTICSTFAIFYFNEADLLELSIKNLSTLTGVSNLLAYILCCFIFINSYVKYLKLKS</sequence>
<dbReference type="Proteomes" id="UP001595926">
    <property type="component" value="Unassembled WGS sequence"/>
</dbReference>
<dbReference type="EMBL" id="JBHSJH010000001">
    <property type="protein sequence ID" value="MFC4892022.1"/>
    <property type="molecule type" value="Genomic_DNA"/>
</dbReference>
<evidence type="ECO:0000256" key="1">
    <source>
        <dbReference type="SAM" id="Phobius"/>
    </source>
</evidence>
<keyword evidence="1" id="KW-1133">Transmembrane helix</keyword>
<keyword evidence="1" id="KW-0472">Membrane</keyword>
<feature type="transmembrane region" description="Helical" evidence="1">
    <location>
        <begin position="58"/>
        <end position="78"/>
    </location>
</feature>
<evidence type="ECO:0000313" key="3">
    <source>
        <dbReference type="Proteomes" id="UP001595926"/>
    </source>
</evidence>
<organism evidence="2 3">
    <name type="scientific">Pseudofrancisella aestuarii</name>
    <dbReference type="NCBI Taxonomy" id="2670347"/>
    <lineage>
        <taxon>Bacteria</taxon>
        <taxon>Pseudomonadati</taxon>
        <taxon>Pseudomonadota</taxon>
        <taxon>Gammaproteobacteria</taxon>
        <taxon>Thiotrichales</taxon>
        <taxon>Francisellaceae</taxon>
        <taxon>Pseudofrancisella</taxon>
    </lineage>
</organism>
<keyword evidence="1" id="KW-0812">Transmembrane</keyword>
<gene>
    <name evidence="2" type="ORF">ACFPDQ_03035</name>
</gene>
<dbReference type="RefSeq" id="WP_119330263.1">
    <property type="nucleotide sequence ID" value="NZ_JBHSJH010000001.1"/>
</dbReference>
<evidence type="ECO:0008006" key="4">
    <source>
        <dbReference type="Google" id="ProtNLM"/>
    </source>
</evidence>
<feature type="transmembrane region" description="Helical" evidence="1">
    <location>
        <begin position="133"/>
        <end position="150"/>
    </location>
</feature>
<name>A0ABV9TAU2_9GAMM</name>
<feature type="transmembrane region" description="Helical" evidence="1">
    <location>
        <begin position="187"/>
        <end position="211"/>
    </location>
</feature>
<evidence type="ECO:0000313" key="2">
    <source>
        <dbReference type="EMBL" id="MFC4892022.1"/>
    </source>
</evidence>
<reference evidence="3" key="1">
    <citation type="journal article" date="2019" name="Int. J. Syst. Evol. Microbiol.">
        <title>The Global Catalogue of Microorganisms (GCM) 10K type strain sequencing project: providing services to taxonomists for standard genome sequencing and annotation.</title>
        <authorList>
            <consortium name="The Broad Institute Genomics Platform"/>
            <consortium name="The Broad Institute Genome Sequencing Center for Infectious Disease"/>
            <person name="Wu L."/>
            <person name="Ma J."/>
        </authorList>
    </citation>
    <scope>NUCLEOTIDE SEQUENCE [LARGE SCALE GENOMIC DNA]</scope>
    <source>
        <strain evidence="3">CGMCC 1.13718</strain>
    </source>
</reference>
<feature type="transmembrane region" description="Helical" evidence="1">
    <location>
        <begin position="31"/>
        <end position="52"/>
    </location>
</feature>
<feature type="transmembrane region" description="Helical" evidence="1">
    <location>
        <begin position="157"/>
        <end position="175"/>
    </location>
</feature>
<feature type="transmembrane region" description="Helical" evidence="1">
    <location>
        <begin position="6"/>
        <end position="24"/>
    </location>
</feature>
<accession>A0ABV9TAU2</accession>
<feature type="transmembrane region" description="Helical" evidence="1">
    <location>
        <begin position="99"/>
        <end position="121"/>
    </location>
</feature>